<feature type="non-terminal residue" evidence="1">
    <location>
        <position position="1"/>
    </location>
</feature>
<name>A0A0P0W3P2_ORYSJ</name>
<dbReference type="AlphaFoldDB" id="A0A0P0W3P2"/>
<sequence length="53" mass="6202">LLSTWRSVVLTRSRQHGNLPPRIRIDQRQLYISPDGSHRHRRGLVMPISEVDT</sequence>
<organism evidence="1 2">
    <name type="scientific">Oryza sativa subsp. japonica</name>
    <name type="common">Rice</name>
    <dbReference type="NCBI Taxonomy" id="39947"/>
    <lineage>
        <taxon>Eukaryota</taxon>
        <taxon>Viridiplantae</taxon>
        <taxon>Streptophyta</taxon>
        <taxon>Embryophyta</taxon>
        <taxon>Tracheophyta</taxon>
        <taxon>Spermatophyta</taxon>
        <taxon>Magnoliopsida</taxon>
        <taxon>Liliopsida</taxon>
        <taxon>Poales</taxon>
        <taxon>Poaceae</taxon>
        <taxon>BOP clade</taxon>
        <taxon>Oryzoideae</taxon>
        <taxon>Oryzeae</taxon>
        <taxon>Oryzinae</taxon>
        <taxon>Oryza</taxon>
        <taxon>Oryza sativa</taxon>
    </lineage>
</organism>
<dbReference type="EMBL" id="AP008209">
    <property type="protein sequence ID" value="BAF13209.1"/>
    <property type="molecule type" value="Genomic_DNA"/>
</dbReference>
<evidence type="ECO:0000313" key="2">
    <source>
        <dbReference type="Proteomes" id="UP000000763"/>
    </source>
</evidence>
<dbReference type="KEGG" id="dosa:Os03g0752000"/>
<reference evidence="1 2" key="1">
    <citation type="journal article" date="2005" name="Nature">
        <title>The map-based sequence of the rice genome.</title>
        <authorList>
            <consortium name="International rice genome sequencing project (IRGSP)"/>
            <person name="Matsumoto T."/>
            <person name="Wu J."/>
            <person name="Kanamori H."/>
            <person name="Katayose Y."/>
            <person name="Fujisawa M."/>
            <person name="Namiki N."/>
            <person name="Mizuno H."/>
            <person name="Yamamoto K."/>
            <person name="Antonio B.A."/>
            <person name="Baba T."/>
            <person name="Sakata K."/>
            <person name="Nagamura Y."/>
            <person name="Aoki H."/>
            <person name="Arikawa K."/>
            <person name="Arita K."/>
            <person name="Bito T."/>
            <person name="Chiden Y."/>
            <person name="Fujitsuka N."/>
            <person name="Fukunaka R."/>
            <person name="Hamada M."/>
            <person name="Harada C."/>
            <person name="Hayashi A."/>
            <person name="Hijishita S."/>
            <person name="Honda M."/>
            <person name="Hosokawa S."/>
            <person name="Ichikawa Y."/>
            <person name="Idonuma A."/>
            <person name="Iijima M."/>
            <person name="Ikeda M."/>
            <person name="Ikeno M."/>
            <person name="Ito K."/>
            <person name="Ito S."/>
            <person name="Ito T."/>
            <person name="Ito Y."/>
            <person name="Ito Y."/>
            <person name="Iwabuchi A."/>
            <person name="Kamiya K."/>
            <person name="Karasawa W."/>
            <person name="Kurita K."/>
            <person name="Katagiri S."/>
            <person name="Kikuta A."/>
            <person name="Kobayashi H."/>
            <person name="Kobayashi N."/>
            <person name="Machita K."/>
            <person name="Maehara T."/>
            <person name="Masukawa M."/>
            <person name="Mizubayashi T."/>
            <person name="Mukai Y."/>
            <person name="Nagasaki H."/>
            <person name="Nagata Y."/>
            <person name="Naito S."/>
            <person name="Nakashima M."/>
            <person name="Nakama Y."/>
            <person name="Nakamichi Y."/>
            <person name="Nakamura M."/>
            <person name="Meguro A."/>
            <person name="Negishi M."/>
            <person name="Ohta I."/>
            <person name="Ohta T."/>
            <person name="Okamoto M."/>
            <person name="Ono N."/>
            <person name="Saji S."/>
            <person name="Sakaguchi M."/>
            <person name="Sakai K."/>
            <person name="Shibata M."/>
            <person name="Shimokawa T."/>
            <person name="Song J."/>
            <person name="Takazaki Y."/>
            <person name="Terasawa K."/>
            <person name="Tsugane M."/>
            <person name="Tsuji K."/>
            <person name="Ueda S."/>
            <person name="Waki K."/>
            <person name="Yamagata H."/>
            <person name="Yamamoto M."/>
            <person name="Yamamoto S."/>
            <person name="Yamane H."/>
            <person name="Yoshiki S."/>
            <person name="Yoshihara R."/>
            <person name="Yukawa K."/>
            <person name="Zhong H."/>
            <person name="Yano M."/>
            <person name="Yuan Q."/>
            <person name="Ouyang S."/>
            <person name="Liu J."/>
            <person name="Jones K.M."/>
            <person name="Gansberger K."/>
            <person name="Moffat K."/>
            <person name="Hill J."/>
            <person name="Bera J."/>
            <person name="Fadrosh D."/>
            <person name="Jin S."/>
            <person name="Johri S."/>
            <person name="Kim M."/>
            <person name="Overton L."/>
            <person name="Reardon M."/>
            <person name="Tsitrin T."/>
            <person name="Vuong H."/>
            <person name="Weaver B."/>
            <person name="Ciecko A."/>
            <person name="Tallon L."/>
            <person name="Jackson J."/>
            <person name="Pai G."/>
            <person name="Aken S.V."/>
            <person name="Utterback T."/>
            <person name="Reidmuller S."/>
            <person name="Feldblyum T."/>
            <person name="Hsiao J."/>
            <person name="Zismann V."/>
            <person name="Iobst S."/>
            <person name="de Vazeille A.R."/>
            <person name="Buell C.R."/>
            <person name="Ying K."/>
            <person name="Li Y."/>
            <person name="Lu T."/>
            <person name="Huang Y."/>
            <person name="Zhao Q."/>
            <person name="Feng Q."/>
            <person name="Zhang L."/>
            <person name="Zhu J."/>
            <person name="Weng Q."/>
            <person name="Mu J."/>
            <person name="Lu Y."/>
            <person name="Fan D."/>
            <person name="Liu Y."/>
            <person name="Guan J."/>
            <person name="Zhang Y."/>
            <person name="Yu S."/>
            <person name="Liu X."/>
            <person name="Zhang Y."/>
            <person name="Hong G."/>
            <person name="Han B."/>
            <person name="Choisne N."/>
            <person name="Demange N."/>
            <person name="Orjeda G."/>
            <person name="Samain S."/>
            <person name="Cattolico L."/>
            <person name="Pelletier E."/>
            <person name="Couloux A."/>
            <person name="Segurens B."/>
            <person name="Wincker P."/>
            <person name="D'Hont A."/>
            <person name="Scarpelli C."/>
            <person name="Weissenbach J."/>
            <person name="Salanoubat M."/>
            <person name="Quetier F."/>
            <person name="Yu Y."/>
            <person name="Kim H.R."/>
            <person name="Rambo T."/>
            <person name="Currie J."/>
            <person name="Collura K."/>
            <person name="Luo M."/>
            <person name="Yang T."/>
            <person name="Ammiraju J.S.S."/>
            <person name="Engler F."/>
            <person name="Soderlund C."/>
            <person name="Wing R.A."/>
            <person name="Palmer L.E."/>
            <person name="de la Bastide M."/>
            <person name="Spiegel L."/>
            <person name="Nascimento L."/>
            <person name="Zutavern T."/>
            <person name="O'Shaughnessy A."/>
            <person name="Dike S."/>
            <person name="Dedhia N."/>
            <person name="Preston R."/>
            <person name="Balija V."/>
            <person name="McCombie W.R."/>
            <person name="Chow T."/>
            <person name="Chen H."/>
            <person name="Chung M."/>
            <person name="Chen C."/>
            <person name="Shaw J."/>
            <person name="Wu H."/>
            <person name="Hsiao K."/>
            <person name="Chao Y."/>
            <person name="Chu M."/>
            <person name="Cheng C."/>
            <person name="Hour A."/>
            <person name="Lee P."/>
            <person name="Lin S."/>
            <person name="Lin Y."/>
            <person name="Liou J."/>
            <person name="Liu S."/>
            <person name="Hsing Y."/>
            <person name="Raghuvanshi S."/>
            <person name="Mohanty A."/>
            <person name="Bharti A.K."/>
            <person name="Gaur A."/>
            <person name="Gupta V."/>
            <person name="Kumar D."/>
            <person name="Ravi V."/>
            <person name="Vij S."/>
            <person name="Kapur A."/>
            <person name="Khurana P."/>
            <person name="Khurana P."/>
            <person name="Khurana J.P."/>
            <person name="Tyagi A.K."/>
            <person name="Gaikwad K."/>
            <person name="Singh A."/>
            <person name="Dalal V."/>
            <person name="Srivastava S."/>
            <person name="Dixit A."/>
            <person name="Pal A.K."/>
            <person name="Ghazi I.A."/>
            <person name="Yadav M."/>
            <person name="Pandit A."/>
            <person name="Bhargava A."/>
            <person name="Sureshbabu K."/>
            <person name="Batra K."/>
            <person name="Sharma T.R."/>
            <person name="Mohapatra T."/>
            <person name="Singh N.K."/>
            <person name="Messing J."/>
            <person name="Nelson A.B."/>
            <person name="Fuks G."/>
            <person name="Kavchok S."/>
            <person name="Keizer G."/>
            <person name="Linton E."/>
            <person name="Llaca V."/>
            <person name="Song R."/>
            <person name="Tanyolac B."/>
            <person name="Young S."/>
            <person name="Ho-Il K."/>
            <person name="Hahn J.H."/>
            <person name="Sangsakoo G."/>
            <person name="Vanavichit A."/>
            <person name="de Mattos Luiz.A.T."/>
            <person name="Zimmer P.D."/>
            <person name="Malone G."/>
            <person name="Dellagostin O."/>
            <person name="de Oliveira A.C."/>
            <person name="Bevan M."/>
            <person name="Bancroft I."/>
            <person name="Minx P."/>
            <person name="Cordum H."/>
            <person name="Wilson R."/>
            <person name="Cheng Z."/>
            <person name="Jin W."/>
            <person name="Jiang J."/>
            <person name="Leong S.A."/>
            <person name="Iwama H."/>
            <person name="Gojobori T."/>
            <person name="Itoh T."/>
            <person name="Niimura Y."/>
            <person name="Fujii Y."/>
            <person name="Habara T."/>
            <person name="Sakai H."/>
            <person name="Sato Y."/>
            <person name="Wilson G."/>
            <person name="Kumar K."/>
            <person name="McCouch S."/>
            <person name="Juretic N."/>
            <person name="Hoen D."/>
            <person name="Wright S."/>
            <person name="Bruskiewich R."/>
            <person name="Bureau T."/>
            <person name="Miyao A."/>
            <person name="Hirochika H."/>
            <person name="Nishikawa T."/>
            <person name="Kadowaki K."/>
            <person name="Sugiura M."/>
            <person name="Burr B."/>
            <person name="Sasaki T."/>
        </authorList>
    </citation>
    <scope>NUCLEOTIDE SEQUENCE [LARGE SCALE GENOMIC DNA]</scope>
    <source>
        <strain evidence="2">cv. Nipponbare</strain>
    </source>
</reference>
<evidence type="ECO:0000313" key="1">
    <source>
        <dbReference type="EMBL" id="BAF13209.1"/>
    </source>
</evidence>
<reference evidence="2" key="2">
    <citation type="journal article" date="2008" name="Nucleic Acids Res.">
        <title>The rice annotation project database (RAP-DB): 2008 update.</title>
        <authorList>
            <consortium name="The rice annotation project (RAP)"/>
        </authorList>
    </citation>
    <scope>GENOME REANNOTATION</scope>
    <source>
        <strain evidence="2">cv. Nipponbare</strain>
    </source>
</reference>
<protein>
    <submittedName>
        <fullName evidence="1">Os03g0752000 protein</fullName>
    </submittedName>
</protein>
<accession>A0A0P0W3P2</accession>
<gene>
    <name evidence="1" type="ordered locus">Os03g0752000</name>
</gene>
<proteinExistence type="predicted"/>
<dbReference type="Proteomes" id="UP000000763">
    <property type="component" value="Chromosome 3"/>
</dbReference>